<evidence type="ECO:0000313" key="2">
    <source>
        <dbReference type="EMBL" id="KAH8691915.1"/>
    </source>
</evidence>
<name>A0AAD4PU69_9EURO</name>
<feature type="compositionally biased region" description="Polar residues" evidence="1">
    <location>
        <begin position="128"/>
        <end position="142"/>
    </location>
</feature>
<keyword evidence="3" id="KW-1185">Reference proteome</keyword>
<dbReference type="EMBL" id="JAJTJA010000011">
    <property type="protein sequence ID" value="KAH8691915.1"/>
    <property type="molecule type" value="Genomic_DNA"/>
</dbReference>
<dbReference type="GeneID" id="70247302"/>
<dbReference type="AlphaFoldDB" id="A0AAD4PU69"/>
<protein>
    <submittedName>
        <fullName evidence="2">Uncharacterized protein</fullName>
    </submittedName>
</protein>
<feature type="region of interest" description="Disordered" evidence="1">
    <location>
        <begin position="106"/>
        <end position="146"/>
    </location>
</feature>
<evidence type="ECO:0000256" key="1">
    <source>
        <dbReference type="SAM" id="MobiDB-lite"/>
    </source>
</evidence>
<sequence>MGTYYGEEKYGIKYTKQYFNTLRKLEKKDGTPYLYFLGAARRSDSTKSKRIMPAEYCVIGIRDPDLKTGWYDVFKRSTFVNLYGNDAVRRIDNYWKDLGEKPSFRMPLEGEGKPAAAPAAANPDIRTTRSSNPSNEATQSLRNDLDKLRDEVSSIKAATDRVLSFEEKMAELMTKMGELTTSINEMKQK</sequence>
<dbReference type="RefSeq" id="XP_046067912.1">
    <property type="nucleotide sequence ID" value="XM_046217015.1"/>
</dbReference>
<dbReference type="Proteomes" id="UP001201262">
    <property type="component" value="Unassembled WGS sequence"/>
</dbReference>
<proteinExistence type="predicted"/>
<reference evidence="2" key="1">
    <citation type="submission" date="2021-12" db="EMBL/GenBank/DDBJ databases">
        <title>Convergent genome expansion in fungi linked to evolution of root-endophyte symbiosis.</title>
        <authorList>
            <consortium name="DOE Joint Genome Institute"/>
            <person name="Ke Y.-H."/>
            <person name="Bonito G."/>
            <person name="Liao H.-L."/>
            <person name="Looney B."/>
            <person name="Rojas-Flechas A."/>
            <person name="Nash J."/>
            <person name="Hameed K."/>
            <person name="Schadt C."/>
            <person name="Martin F."/>
            <person name="Crous P.W."/>
            <person name="Miettinen O."/>
            <person name="Magnuson J.K."/>
            <person name="Labbe J."/>
            <person name="Jacobson D."/>
            <person name="Doktycz M.J."/>
            <person name="Veneault-Fourrey C."/>
            <person name="Kuo A."/>
            <person name="Mondo S."/>
            <person name="Calhoun S."/>
            <person name="Riley R."/>
            <person name="Ohm R."/>
            <person name="LaButti K."/>
            <person name="Andreopoulos B."/>
            <person name="Pangilinan J."/>
            <person name="Nolan M."/>
            <person name="Tritt A."/>
            <person name="Clum A."/>
            <person name="Lipzen A."/>
            <person name="Daum C."/>
            <person name="Barry K."/>
            <person name="Grigoriev I.V."/>
            <person name="Vilgalys R."/>
        </authorList>
    </citation>
    <scope>NUCLEOTIDE SEQUENCE</scope>
    <source>
        <strain evidence="2">PMI_201</strain>
    </source>
</reference>
<organism evidence="2 3">
    <name type="scientific">Talaromyces proteolyticus</name>
    <dbReference type="NCBI Taxonomy" id="1131652"/>
    <lineage>
        <taxon>Eukaryota</taxon>
        <taxon>Fungi</taxon>
        <taxon>Dikarya</taxon>
        <taxon>Ascomycota</taxon>
        <taxon>Pezizomycotina</taxon>
        <taxon>Eurotiomycetes</taxon>
        <taxon>Eurotiomycetidae</taxon>
        <taxon>Eurotiales</taxon>
        <taxon>Trichocomaceae</taxon>
        <taxon>Talaromyces</taxon>
        <taxon>Talaromyces sect. Bacilispori</taxon>
    </lineage>
</organism>
<evidence type="ECO:0000313" key="3">
    <source>
        <dbReference type="Proteomes" id="UP001201262"/>
    </source>
</evidence>
<comment type="caution">
    <text evidence="2">The sequence shown here is derived from an EMBL/GenBank/DDBJ whole genome shotgun (WGS) entry which is preliminary data.</text>
</comment>
<gene>
    <name evidence="2" type="ORF">BGW36DRAFT_386552</name>
</gene>
<accession>A0AAD4PU69</accession>